<evidence type="ECO:0000313" key="2">
    <source>
        <dbReference type="Proteomes" id="UP000184089"/>
    </source>
</evidence>
<dbReference type="Proteomes" id="UP000184089">
    <property type="component" value="Unassembled WGS sequence"/>
</dbReference>
<dbReference type="RefSeq" id="WP_243148095.1">
    <property type="nucleotide sequence ID" value="NZ_FQVY01000002.1"/>
</dbReference>
<name>A0AAQ1MCK2_9FIRM</name>
<dbReference type="EMBL" id="FQVY01000002">
    <property type="protein sequence ID" value="SHG01006.1"/>
    <property type="molecule type" value="Genomic_DNA"/>
</dbReference>
<dbReference type="AlphaFoldDB" id="A0AAQ1MCK2"/>
<sequence>MPAPDVSHARNAICICVDAVSTGSFRGRLYHRYAPAPVLFDGAEHLLLAAETLFDNWNYPQPGLLARSFSPRPAQRGNTCMDRQPIEDLSGHTGGRATFTVQVAYRQNATWQGTVTWLEEGKQSHFRSALELIKLMDSALEETSPPGDKPSAAFS</sequence>
<proteinExistence type="predicted"/>
<organism evidence="1 2">
    <name type="scientific">Bittarella massiliensis</name>
    <name type="common">ex Durand et al. 2017</name>
    <dbReference type="NCBI Taxonomy" id="1720313"/>
    <lineage>
        <taxon>Bacteria</taxon>
        <taxon>Bacillati</taxon>
        <taxon>Bacillota</taxon>
        <taxon>Clostridia</taxon>
        <taxon>Eubacteriales</taxon>
        <taxon>Oscillospiraceae</taxon>
        <taxon>Bittarella (ex Durand et al. 2017)</taxon>
    </lineage>
</organism>
<evidence type="ECO:0000313" key="1">
    <source>
        <dbReference type="EMBL" id="SHG01006.1"/>
    </source>
</evidence>
<gene>
    <name evidence="1" type="ORF">SAMN05444424_1136</name>
</gene>
<comment type="caution">
    <text evidence="1">The sequence shown here is derived from an EMBL/GenBank/DDBJ whole genome shotgun (WGS) entry which is preliminary data.</text>
</comment>
<protein>
    <submittedName>
        <fullName evidence="1">Uncharacterized protein</fullName>
    </submittedName>
</protein>
<reference evidence="2" key="1">
    <citation type="submission" date="2016-11" db="EMBL/GenBank/DDBJ databases">
        <authorList>
            <person name="Jaros S."/>
            <person name="Januszkiewicz K."/>
            <person name="Wedrychowicz H."/>
        </authorList>
    </citation>
    <scope>NUCLEOTIDE SEQUENCE [LARGE SCALE GENOMIC DNA]</scope>
    <source>
        <strain evidence="2">DSM 4029</strain>
    </source>
</reference>
<accession>A0AAQ1MCK2</accession>